<dbReference type="Proteomes" id="UP001412067">
    <property type="component" value="Unassembled WGS sequence"/>
</dbReference>
<evidence type="ECO:0000256" key="1">
    <source>
        <dbReference type="SAM" id="SignalP"/>
    </source>
</evidence>
<dbReference type="SUPFAM" id="SSF88713">
    <property type="entry name" value="Glycoside hydrolase/deacetylase"/>
    <property type="match status" value="1"/>
</dbReference>
<dbReference type="InterPro" id="IPR050843">
    <property type="entry name" value="Glycosyl_Hydrlase_38"/>
</dbReference>
<dbReference type="Pfam" id="PF01074">
    <property type="entry name" value="Glyco_hydro_38N"/>
    <property type="match status" value="2"/>
</dbReference>
<sequence>MWLSSRARAAAWLLISMFIMEVQGSYIKYNTTGGIVDGKLNVHLVPHTHDDVGWLKTVDQYYVGSNFSIQGACVRNILDSVVVALLKDPSRKFVYAEQAFFQRWWVEQCVEVQEVVKQLVDSGQLEFINGGWCMHDEAATHYIDMIDQTTLGHRMIKKQFNKTPRIGWQIDPFGHSGVQGYLLGAEGCYRGSLVDFTPYPRVEHIFAGAFPGHYGPPNGFYFDVSGSDSPVQDDTLLYDYNVNGRVNDFIDAAMAQANVTQTNHIMWTMGDDFQYQYAESWFREMDKLINYVNKFIFPLLVIHRWPPDFSQQQAAQPS</sequence>
<dbReference type="PANTHER" id="PTHR11607">
    <property type="entry name" value="ALPHA-MANNOSIDASE"/>
    <property type="match status" value="1"/>
</dbReference>
<proteinExistence type="predicted"/>
<dbReference type="InterPro" id="IPR027291">
    <property type="entry name" value="Glyco_hydro_38_N_sf"/>
</dbReference>
<evidence type="ECO:0000259" key="2">
    <source>
        <dbReference type="Pfam" id="PF01074"/>
    </source>
</evidence>
<dbReference type="Gene3D" id="3.20.110.10">
    <property type="entry name" value="Glycoside hydrolase 38, N terminal domain"/>
    <property type="match status" value="2"/>
</dbReference>
<keyword evidence="1" id="KW-0732">Signal</keyword>
<name>A0ABR2MIY9_9ASPA</name>
<feature type="domain" description="Glycoside hydrolase family 38 N-terminal" evidence="2">
    <location>
        <begin position="203"/>
        <end position="294"/>
    </location>
</feature>
<evidence type="ECO:0000313" key="3">
    <source>
        <dbReference type="EMBL" id="KAK8963515.1"/>
    </source>
</evidence>
<organism evidence="3 4">
    <name type="scientific">Platanthera guangdongensis</name>
    <dbReference type="NCBI Taxonomy" id="2320717"/>
    <lineage>
        <taxon>Eukaryota</taxon>
        <taxon>Viridiplantae</taxon>
        <taxon>Streptophyta</taxon>
        <taxon>Embryophyta</taxon>
        <taxon>Tracheophyta</taxon>
        <taxon>Spermatophyta</taxon>
        <taxon>Magnoliopsida</taxon>
        <taxon>Liliopsida</taxon>
        <taxon>Asparagales</taxon>
        <taxon>Orchidaceae</taxon>
        <taxon>Orchidoideae</taxon>
        <taxon>Orchideae</taxon>
        <taxon>Orchidinae</taxon>
        <taxon>Platanthera</taxon>
    </lineage>
</organism>
<evidence type="ECO:0000313" key="4">
    <source>
        <dbReference type="Proteomes" id="UP001412067"/>
    </source>
</evidence>
<accession>A0ABR2MIY9</accession>
<dbReference type="InterPro" id="IPR000602">
    <property type="entry name" value="Glyco_hydro_38_N"/>
</dbReference>
<dbReference type="EMBL" id="JBBWWR010000007">
    <property type="protein sequence ID" value="KAK8963515.1"/>
    <property type="molecule type" value="Genomic_DNA"/>
</dbReference>
<reference evidence="3 4" key="1">
    <citation type="journal article" date="2022" name="Nat. Plants">
        <title>Genomes of leafy and leafless Platanthera orchids illuminate the evolution of mycoheterotrophy.</title>
        <authorList>
            <person name="Li M.H."/>
            <person name="Liu K.W."/>
            <person name="Li Z."/>
            <person name="Lu H.C."/>
            <person name="Ye Q.L."/>
            <person name="Zhang D."/>
            <person name="Wang J.Y."/>
            <person name="Li Y.F."/>
            <person name="Zhong Z.M."/>
            <person name="Liu X."/>
            <person name="Yu X."/>
            <person name="Liu D.K."/>
            <person name="Tu X.D."/>
            <person name="Liu B."/>
            <person name="Hao Y."/>
            <person name="Liao X.Y."/>
            <person name="Jiang Y.T."/>
            <person name="Sun W.H."/>
            <person name="Chen J."/>
            <person name="Chen Y.Q."/>
            <person name="Ai Y."/>
            <person name="Zhai J.W."/>
            <person name="Wu S.S."/>
            <person name="Zhou Z."/>
            <person name="Hsiao Y.Y."/>
            <person name="Wu W.L."/>
            <person name="Chen Y.Y."/>
            <person name="Lin Y.F."/>
            <person name="Hsu J.L."/>
            <person name="Li C.Y."/>
            <person name="Wang Z.W."/>
            <person name="Zhao X."/>
            <person name="Zhong W.Y."/>
            <person name="Ma X.K."/>
            <person name="Ma L."/>
            <person name="Huang J."/>
            <person name="Chen G.Z."/>
            <person name="Huang M.Z."/>
            <person name="Huang L."/>
            <person name="Peng D.H."/>
            <person name="Luo Y.B."/>
            <person name="Zou S.Q."/>
            <person name="Chen S.P."/>
            <person name="Lan S."/>
            <person name="Tsai W.C."/>
            <person name="Van de Peer Y."/>
            <person name="Liu Z.J."/>
        </authorList>
    </citation>
    <scope>NUCLEOTIDE SEQUENCE [LARGE SCALE GENOMIC DNA]</scope>
    <source>
        <strain evidence="3">Lor288</strain>
    </source>
</reference>
<dbReference type="CDD" id="cd10810">
    <property type="entry name" value="GH38N_AMII_LAM_like"/>
    <property type="match status" value="1"/>
</dbReference>
<comment type="caution">
    <text evidence="3">The sequence shown here is derived from an EMBL/GenBank/DDBJ whole genome shotgun (WGS) entry which is preliminary data.</text>
</comment>
<dbReference type="InterPro" id="IPR011330">
    <property type="entry name" value="Glyco_hydro/deAcase_b/a-brl"/>
</dbReference>
<gene>
    <name evidence="3" type="ORF">KSP40_PGU009535</name>
</gene>
<feature type="signal peptide" evidence="1">
    <location>
        <begin position="1"/>
        <end position="24"/>
    </location>
</feature>
<feature type="domain" description="Glycoside hydrolase family 38 N-terminal" evidence="2">
    <location>
        <begin position="41"/>
        <end position="187"/>
    </location>
</feature>
<keyword evidence="4" id="KW-1185">Reference proteome</keyword>
<feature type="chain" id="PRO_5045438424" description="Glycoside hydrolase family 38 N-terminal domain-containing protein" evidence="1">
    <location>
        <begin position="25"/>
        <end position="318"/>
    </location>
</feature>
<dbReference type="PANTHER" id="PTHR11607:SF61">
    <property type="entry name" value="ALPHA-MANNOSIDASE"/>
    <property type="match status" value="1"/>
</dbReference>
<protein>
    <recommendedName>
        <fullName evidence="2">Glycoside hydrolase family 38 N-terminal domain-containing protein</fullName>
    </recommendedName>
</protein>